<gene>
    <name evidence="1" type="ORF">IDH41_13000</name>
</gene>
<protein>
    <submittedName>
        <fullName evidence="1">tRNA (Adenine-N(1))-methyltransferase</fullName>
    </submittedName>
</protein>
<name>A0A927CPD0_9BACL</name>
<dbReference type="Gene3D" id="3.40.50.150">
    <property type="entry name" value="Vaccinia Virus protein VP39"/>
    <property type="match status" value="1"/>
</dbReference>
<dbReference type="AlphaFoldDB" id="A0A927CPD0"/>
<evidence type="ECO:0000313" key="2">
    <source>
        <dbReference type="Proteomes" id="UP000632125"/>
    </source>
</evidence>
<comment type="caution">
    <text evidence="1">The sequence shown here is derived from an EMBL/GenBank/DDBJ whole genome shotgun (WGS) entry which is preliminary data.</text>
</comment>
<dbReference type="InterPro" id="IPR006901">
    <property type="entry name" value="TrmK"/>
</dbReference>
<dbReference type="PANTHER" id="PTHR38451">
    <property type="entry name" value="TRNA (ADENINE(22)-N(1))-METHYLTRANSFERASE"/>
    <property type="match status" value="1"/>
</dbReference>
<evidence type="ECO:0000313" key="1">
    <source>
        <dbReference type="EMBL" id="MBD2869501.1"/>
    </source>
</evidence>
<dbReference type="PIRSF" id="PIRSF018637">
    <property type="entry name" value="TrmK"/>
    <property type="match status" value="1"/>
</dbReference>
<dbReference type="SUPFAM" id="SSF53335">
    <property type="entry name" value="S-adenosyl-L-methionine-dependent methyltransferases"/>
    <property type="match status" value="1"/>
</dbReference>
<organism evidence="1 2">
    <name type="scientific">Paenibacillus arenilitoris</name>
    <dbReference type="NCBI Taxonomy" id="2772299"/>
    <lineage>
        <taxon>Bacteria</taxon>
        <taxon>Bacillati</taxon>
        <taxon>Bacillota</taxon>
        <taxon>Bacilli</taxon>
        <taxon>Bacillales</taxon>
        <taxon>Paenibacillaceae</taxon>
        <taxon>Paenibacillus</taxon>
    </lineage>
</organism>
<reference evidence="1" key="1">
    <citation type="submission" date="2020-09" db="EMBL/GenBank/DDBJ databases">
        <title>A novel bacterium of genus Paenibacillus, isolated from South China Sea.</title>
        <authorList>
            <person name="Huang H."/>
            <person name="Mo K."/>
            <person name="Hu Y."/>
        </authorList>
    </citation>
    <scope>NUCLEOTIDE SEQUENCE</scope>
    <source>
        <strain evidence="1">IB182493</strain>
    </source>
</reference>
<accession>A0A927CPD0</accession>
<dbReference type="PANTHER" id="PTHR38451:SF1">
    <property type="entry name" value="TRNA (ADENINE(22)-N(1))-METHYLTRANSFERASE"/>
    <property type="match status" value="1"/>
</dbReference>
<sequence length="259" mass="29069">MKLSRRLQAVADYVTSGHRMADIGSDHAMLPVYLLQAGKCPSAVAGELNKGPYEAARKQVADAGLNERLAVRQGNGLAVVRAGETDAVTIAGMGGSLMRDILETGRKEGKLEGVKELVLQPNVGEELVREWLFEQGWYLKAESIVEEDGKIYEIMHAVKSEDAAARNAELYDGRFLPLELSREAGRALLMRMGPHLLRSPQPALFTKWRGELHKLERIWWQMGDSELPEAARKRERYREEMNRLEEVLQCLPTVKPSYS</sequence>
<dbReference type="RefSeq" id="WP_190861652.1">
    <property type="nucleotide sequence ID" value="NZ_JACXIY010000015.1"/>
</dbReference>
<dbReference type="EMBL" id="JACXIY010000015">
    <property type="protein sequence ID" value="MBD2869501.1"/>
    <property type="molecule type" value="Genomic_DNA"/>
</dbReference>
<keyword evidence="2" id="KW-1185">Reference proteome</keyword>
<dbReference type="Gene3D" id="1.10.287.1890">
    <property type="match status" value="1"/>
</dbReference>
<dbReference type="Proteomes" id="UP000632125">
    <property type="component" value="Unassembled WGS sequence"/>
</dbReference>
<dbReference type="Pfam" id="PF04816">
    <property type="entry name" value="TrmK"/>
    <property type="match status" value="1"/>
</dbReference>
<proteinExistence type="predicted"/>
<dbReference type="GO" id="GO:0160105">
    <property type="term" value="F:tRNA (adenine(22)-N1)-methyltransferase activity"/>
    <property type="evidence" value="ECO:0007669"/>
    <property type="project" value="InterPro"/>
</dbReference>
<dbReference type="InterPro" id="IPR029063">
    <property type="entry name" value="SAM-dependent_MTases_sf"/>
</dbReference>